<dbReference type="Gene3D" id="3.30.300.30">
    <property type="match status" value="1"/>
</dbReference>
<evidence type="ECO:0000313" key="4">
    <source>
        <dbReference type="Proteomes" id="UP000242317"/>
    </source>
</evidence>
<reference evidence="4" key="1">
    <citation type="submission" date="2016-09" db="EMBL/GenBank/DDBJ databases">
        <authorList>
            <person name="Varghese N."/>
            <person name="Submissions S."/>
        </authorList>
    </citation>
    <scope>NUCLEOTIDE SEQUENCE [LARGE SCALE GENOMIC DNA]</scope>
    <source>
        <strain evidence="4">ANC 3699</strain>
    </source>
</reference>
<evidence type="ECO:0000259" key="1">
    <source>
        <dbReference type="Pfam" id="PF00501"/>
    </source>
</evidence>
<dbReference type="InterPro" id="IPR020845">
    <property type="entry name" value="AMP-binding_CS"/>
</dbReference>
<dbReference type="InterPro" id="IPR029069">
    <property type="entry name" value="HotDog_dom_sf"/>
</dbReference>
<dbReference type="SUPFAM" id="SSF56801">
    <property type="entry name" value="Acetyl-CoA synthetase-like"/>
    <property type="match status" value="1"/>
</dbReference>
<dbReference type="InterPro" id="IPR000873">
    <property type="entry name" value="AMP-dep_synth/lig_dom"/>
</dbReference>
<protein>
    <submittedName>
        <fullName evidence="3">Acyl-CoA synthetase (AMP-forming)/AMP-acid ligase II</fullName>
    </submittedName>
</protein>
<dbReference type="RefSeq" id="WP_092620195.1">
    <property type="nucleotide sequence ID" value="NZ_FMYK01000006.1"/>
</dbReference>
<dbReference type="PANTHER" id="PTHR43767">
    <property type="entry name" value="LONG-CHAIN-FATTY-ACID--COA LIGASE"/>
    <property type="match status" value="1"/>
</dbReference>
<feature type="domain" description="ApeI dehydratase-like" evidence="2">
    <location>
        <begin position="485"/>
        <end position="579"/>
    </location>
</feature>
<dbReference type="Pfam" id="PF22818">
    <property type="entry name" value="ApeI-like"/>
    <property type="match status" value="1"/>
</dbReference>
<proteinExistence type="predicted"/>
<evidence type="ECO:0000259" key="2">
    <source>
        <dbReference type="Pfam" id="PF22818"/>
    </source>
</evidence>
<dbReference type="Gene3D" id="3.10.129.10">
    <property type="entry name" value="Hotdog Thioesterase"/>
    <property type="match status" value="1"/>
</dbReference>
<dbReference type="PANTHER" id="PTHR43767:SF1">
    <property type="entry name" value="NONRIBOSOMAL PEPTIDE SYNTHASE PES1 (EUROFUNG)-RELATED"/>
    <property type="match status" value="1"/>
</dbReference>
<accession>A0A1G6M3P8</accession>
<dbReference type="InterPro" id="IPR045851">
    <property type="entry name" value="AMP-bd_C_sf"/>
</dbReference>
<sequence>MIVANLRQYFHHPQVLAFSKNSRISHAEFWHMVCQRQAFLLAQDQTDYALWLEDSAEFLAWIFASTLAEKTVYLPPHRVKDLERQFQDQGIVFIEQDWSNKVVQTDTTAFNDERLAQDLEAHLESTNLIFYTSGSTGEAKHIPRSLAQLLAEVHTSAVQLKWQQPFCMLASVSHQHIYGLLFQLLLPLITGQAFYREQVVYPEYLEDIQQFIADQEVALDTTQDSIFDITAQRYTQYLVASPALLKRCIGEFRFAHATRIFSSGGLLDAEIRQHYPQTITEVLGSTETGGMATRDQDHAPWQAMADVEIRIDESQQLWIKTAHAYQQDWLATGDLAEVLPEGFRLLGRADRIVKLEEKRISLTAVEQAIDGLASVEMSKAFLIQQGNRTRLATVVALDQAGMQMLRKQGKLHVVQQLKAKLSDTLESIALPRQWRFVSQMPRNTQSKINMQQLHTLFETQHFPLELQPVQVDQHAHDDSAQSRYPHRVQYQLQFSPELICFQGHFSDLPIYPGVGQIAFLVEYIERHWTDFDFCTGFEQLKFQDIIRPYDVITLQLTRVQDKVSFQMIDQDEKKVASGRLKFALKHSG</sequence>
<dbReference type="Pfam" id="PF00501">
    <property type="entry name" value="AMP-binding"/>
    <property type="match status" value="1"/>
</dbReference>
<dbReference type="SUPFAM" id="SSF54637">
    <property type="entry name" value="Thioesterase/thiol ester dehydrase-isomerase"/>
    <property type="match status" value="1"/>
</dbReference>
<dbReference type="AlphaFoldDB" id="A0A1G6M3P8"/>
<dbReference type="GO" id="GO:0016878">
    <property type="term" value="F:acid-thiol ligase activity"/>
    <property type="evidence" value="ECO:0007669"/>
    <property type="project" value="UniProtKB-ARBA"/>
</dbReference>
<gene>
    <name evidence="3" type="ORF">SAMN05421749_10656</name>
</gene>
<evidence type="ECO:0000313" key="3">
    <source>
        <dbReference type="EMBL" id="SDC50129.1"/>
    </source>
</evidence>
<organism evidence="3 4">
    <name type="scientific">Acinetobacter marinus</name>
    <dbReference type="NCBI Taxonomy" id="281375"/>
    <lineage>
        <taxon>Bacteria</taxon>
        <taxon>Pseudomonadati</taxon>
        <taxon>Pseudomonadota</taxon>
        <taxon>Gammaproteobacteria</taxon>
        <taxon>Moraxellales</taxon>
        <taxon>Moraxellaceae</taxon>
        <taxon>Acinetobacter</taxon>
    </lineage>
</organism>
<dbReference type="Gene3D" id="3.40.50.12780">
    <property type="entry name" value="N-terminal domain of ligase-like"/>
    <property type="match status" value="1"/>
</dbReference>
<dbReference type="InterPro" id="IPR042099">
    <property type="entry name" value="ANL_N_sf"/>
</dbReference>
<dbReference type="PROSITE" id="PS00455">
    <property type="entry name" value="AMP_BINDING"/>
    <property type="match status" value="1"/>
</dbReference>
<keyword evidence="3" id="KW-0436">Ligase</keyword>
<name>A0A1G6M3P8_9GAMM</name>
<dbReference type="EMBL" id="FMYK01000006">
    <property type="protein sequence ID" value="SDC50129.1"/>
    <property type="molecule type" value="Genomic_DNA"/>
</dbReference>
<dbReference type="InterPro" id="IPR050237">
    <property type="entry name" value="ATP-dep_AMP-bd_enzyme"/>
</dbReference>
<dbReference type="OrthoDB" id="9787658at2"/>
<dbReference type="InterPro" id="IPR054545">
    <property type="entry name" value="ApeI-like"/>
</dbReference>
<keyword evidence="4" id="KW-1185">Reference proteome</keyword>
<feature type="domain" description="AMP-dependent synthetase/ligase" evidence="1">
    <location>
        <begin position="12"/>
        <end position="300"/>
    </location>
</feature>
<dbReference type="Proteomes" id="UP000242317">
    <property type="component" value="Unassembled WGS sequence"/>
</dbReference>